<dbReference type="Proteomes" id="UP000481339">
    <property type="component" value="Unassembled WGS sequence"/>
</dbReference>
<dbReference type="RefSeq" id="WP_158035923.1">
    <property type="nucleotide sequence ID" value="NZ_BAAAZV010000003.1"/>
</dbReference>
<reference evidence="3 4" key="1">
    <citation type="submission" date="2019-09" db="EMBL/GenBank/DDBJ databases">
        <title>Phylogeny of genus Pseudoclavibacter and closely related genus.</title>
        <authorList>
            <person name="Li Y."/>
        </authorList>
    </citation>
    <scope>NUCLEOTIDE SEQUENCE [LARGE SCALE GENOMIC DNA]</scope>
    <source>
        <strain evidence="3 4">JCM 16921</strain>
    </source>
</reference>
<dbReference type="EMBL" id="WBKA01000002">
    <property type="protein sequence ID" value="KAB1633001.1"/>
    <property type="molecule type" value="Genomic_DNA"/>
</dbReference>
<comment type="caution">
    <text evidence="3">The sequence shown here is derived from an EMBL/GenBank/DDBJ whole genome shotgun (WGS) entry which is preliminary data.</text>
</comment>
<proteinExistence type="predicted"/>
<gene>
    <name evidence="3" type="ORF">F8O02_03895</name>
</gene>
<accession>A0A7C8BNU9</accession>
<keyword evidence="2" id="KW-0812">Transmembrane</keyword>
<evidence type="ECO:0000256" key="2">
    <source>
        <dbReference type="SAM" id="Phobius"/>
    </source>
</evidence>
<keyword evidence="4" id="KW-1185">Reference proteome</keyword>
<feature type="region of interest" description="Disordered" evidence="1">
    <location>
        <begin position="271"/>
        <end position="311"/>
    </location>
</feature>
<evidence type="ECO:0000313" key="3">
    <source>
        <dbReference type="EMBL" id="KAB1633001.1"/>
    </source>
</evidence>
<feature type="compositionally biased region" description="Low complexity" evidence="1">
    <location>
        <begin position="294"/>
        <end position="309"/>
    </location>
</feature>
<dbReference type="AlphaFoldDB" id="A0A7C8BNU9"/>
<organism evidence="3 4">
    <name type="scientific">Pseudoclavibacter caeni</name>
    <dbReference type="NCBI Taxonomy" id="908846"/>
    <lineage>
        <taxon>Bacteria</taxon>
        <taxon>Bacillati</taxon>
        <taxon>Actinomycetota</taxon>
        <taxon>Actinomycetes</taxon>
        <taxon>Micrococcales</taxon>
        <taxon>Microbacteriaceae</taxon>
        <taxon>Pseudoclavibacter</taxon>
    </lineage>
</organism>
<evidence type="ECO:0000313" key="4">
    <source>
        <dbReference type="Proteomes" id="UP000481339"/>
    </source>
</evidence>
<keyword evidence="2" id="KW-0472">Membrane</keyword>
<sequence length="350" mass="36681">MSRSTAPTHVRARRSHTAAVVISALTVIAIGLAAGGVWLFVREQVPRLCDEATQQLSDAATALDTVTDDAQTLYDDTVHTSGTPTVTPATSVPTADYPVSDGGSTLVSDLRQALRSPEVVDLTVTCDSRGDAASIRGRADEVNERADSLRVVAQRLRDGRDAYRSSKALDAAQPQLDAAQQAIDDANSTADYAQSAQGATLLPDAQAKHDALQQLLAADPQATKADAMITAIDQAKTATDLLTADLSAWQKARSAEATAVTEMLKVQAALVPDDPDQQPGQTDALAGDADRAGTSASASPSASAPTSTSRTDDDIVLRGYCSGAGTYLVYRTSRGWTTTTANTDYLRRTC</sequence>
<keyword evidence="2" id="KW-1133">Transmembrane helix</keyword>
<protein>
    <submittedName>
        <fullName evidence="3">Uncharacterized protein</fullName>
    </submittedName>
</protein>
<feature type="transmembrane region" description="Helical" evidence="2">
    <location>
        <begin position="20"/>
        <end position="41"/>
    </location>
</feature>
<dbReference type="OrthoDB" id="9955027at2"/>
<name>A0A7C8BNU9_9MICO</name>
<evidence type="ECO:0000256" key="1">
    <source>
        <dbReference type="SAM" id="MobiDB-lite"/>
    </source>
</evidence>